<dbReference type="InterPro" id="IPR035899">
    <property type="entry name" value="DBL_dom_sf"/>
</dbReference>
<dbReference type="PANTHER" id="PTHR45834">
    <property type="entry name" value="RHO GUANINE NUCLEOTIDE EXCHANGE FACTOR 9-RELATED"/>
    <property type="match status" value="1"/>
</dbReference>
<feature type="domain" description="DH" evidence="1">
    <location>
        <begin position="25"/>
        <end position="124"/>
    </location>
</feature>
<dbReference type="Gene3D" id="1.20.900.10">
    <property type="entry name" value="Dbl homology (DH) domain"/>
    <property type="match status" value="1"/>
</dbReference>
<dbReference type="InterPro" id="IPR000219">
    <property type="entry name" value="DH_dom"/>
</dbReference>
<gene>
    <name evidence="2" type="ORF">FKW44_011356</name>
</gene>
<dbReference type="InterPro" id="IPR053086">
    <property type="entry name" value="RhoGEF_domain"/>
</dbReference>
<reference evidence="3" key="1">
    <citation type="submission" date="2021-01" db="EMBL/GenBank/DDBJ databases">
        <title>Caligus Genome Assembly.</title>
        <authorList>
            <person name="Gallardo-Escarate C."/>
        </authorList>
    </citation>
    <scope>NUCLEOTIDE SEQUENCE [LARGE SCALE GENOMIC DNA]</scope>
</reference>
<sequence length="124" mass="14462">MDMFYQDEVLTFNEDELASRQAAQTYDEVVKDLIMDEKQYLRDLHMITKVFRELFHKHKIGTQSEFDKIFSNITDITELTMTLIGSLEDTLEMTEEGNMSAVGSCFEELAEAEEFVVYDKYSSD</sequence>
<evidence type="ECO:0000313" key="2">
    <source>
        <dbReference type="EMBL" id="QQP50368.1"/>
    </source>
</evidence>
<dbReference type="Proteomes" id="UP000595437">
    <property type="component" value="Chromosome 7"/>
</dbReference>
<dbReference type="PANTHER" id="PTHR45834:SF3">
    <property type="entry name" value="RHO GUANINE NUCLEOTIDE EXCHANGE FACTOR 3, ISOFORM L"/>
    <property type="match status" value="1"/>
</dbReference>
<dbReference type="OrthoDB" id="546434at2759"/>
<accession>A0A7T8HHU7</accession>
<dbReference type="GO" id="GO:0005829">
    <property type="term" value="C:cytosol"/>
    <property type="evidence" value="ECO:0007669"/>
    <property type="project" value="TreeGrafter"/>
</dbReference>
<organism evidence="2 3">
    <name type="scientific">Caligus rogercresseyi</name>
    <name type="common">Sea louse</name>
    <dbReference type="NCBI Taxonomy" id="217165"/>
    <lineage>
        <taxon>Eukaryota</taxon>
        <taxon>Metazoa</taxon>
        <taxon>Ecdysozoa</taxon>
        <taxon>Arthropoda</taxon>
        <taxon>Crustacea</taxon>
        <taxon>Multicrustacea</taxon>
        <taxon>Hexanauplia</taxon>
        <taxon>Copepoda</taxon>
        <taxon>Siphonostomatoida</taxon>
        <taxon>Caligidae</taxon>
        <taxon>Caligus</taxon>
    </lineage>
</organism>
<dbReference type="AlphaFoldDB" id="A0A7T8HHU7"/>
<name>A0A7T8HHU7_CALRO</name>
<dbReference type="GO" id="GO:0005085">
    <property type="term" value="F:guanyl-nucleotide exchange factor activity"/>
    <property type="evidence" value="ECO:0007669"/>
    <property type="project" value="InterPro"/>
</dbReference>
<dbReference type="PROSITE" id="PS50010">
    <property type="entry name" value="DH_2"/>
    <property type="match status" value="1"/>
</dbReference>
<proteinExistence type="predicted"/>
<keyword evidence="3" id="KW-1185">Reference proteome</keyword>
<evidence type="ECO:0000259" key="1">
    <source>
        <dbReference type="PROSITE" id="PS50010"/>
    </source>
</evidence>
<dbReference type="Pfam" id="PF00621">
    <property type="entry name" value="RhoGEF"/>
    <property type="match status" value="1"/>
</dbReference>
<dbReference type="EMBL" id="CP045896">
    <property type="protein sequence ID" value="QQP50368.1"/>
    <property type="molecule type" value="Genomic_DNA"/>
</dbReference>
<dbReference type="SUPFAM" id="SSF48065">
    <property type="entry name" value="DBL homology domain (DH-domain)"/>
    <property type="match status" value="1"/>
</dbReference>
<evidence type="ECO:0000313" key="3">
    <source>
        <dbReference type="Proteomes" id="UP000595437"/>
    </source>
</evidence>
<protein>
    <recommendedName>
        <fullName evidence="1">DH domain-containing protein</fullName>
    </recommendedName>
</protein>
<feature type="non-terminal residue" evidence="2">
    <location>
        <position position="124"/>
    </location>
</feature>